<dbReference type="FunFam" id="3.40.50.300:FF:000287">
    <property type="entry name" value="Multidrug ABC transporter ATP-binding protein"/>
    <property type="match status" value="1"/>
</dbReference>
<comment type="subcellular location">
    <subcellularLocation>
        <location evidence="1">Cell membrane</location>
        <topology evidence="1">Multi-pass membrane protein</topology>
    </subcellularLocation>
</comment>
<dbReference type="GO" id="GO:0005886">
    <property type="term" value="C:plasma membrane"/>
    <property type="evidence" value="ECO:0007669"/>
    <property type="project" value="UniProtKB-SubCell"/>
</dbReference>
<evidence type="ECO:0000256" key="8">
    <source>
        <dbReference type="SAM" id="Phobius"/>
    </source>
</evidence>
<dbReference type="GO" id="GO:0005524">
    <property type="term" value="F:ATP binding"/>
    <property type="evidence" value="ECO:0007669"/>
    <property type="project" value="UniProtKB-KW"/>
</dbReference>
<dbReference type="PANTHER" id="PTHR43394">
    <property type="entry name" value="ATP-DEPENDENT PERMEASE MDL1, MITOCHONDRIAL"/>
    <property type="match status" value="1"/>
</dbReference>
<keyword evidence="7 8" id="KW-0472">Membrane</keyword>
<evidence type="ECO:0000256" key="1">
    <source>
        <dbReference type="ARBA" id="ARBA00004651"/>
    </source>
</evidence>
<dbReference type="EMBL" id="QRTC01000002">
    <property type="protein sequence ID" value="RGQ44278.1"/>
    <property type="molecule type" value="Genomic_DNA"/>
</dbReference>
<keyword evidence="2" id="KW-0813">Transport</keyword>
<dbReference type="CDD" id="cd03254">
    <property type="entry name" value="ABCC_Glucan_exporter_like"/>
    <property type="match status" value="1"/>
</dbReference>
<name>A0A412B0W6_9FIRM</name>
<dbReference type="PANTHER" id="PTHR43394:SF1">
    <property type="entry name" value="ATP-BINDING CASSETTE SUB-FAMILY B MEMBER 10, MITOCHONDRIAL"/>
    <property type="match status" value="1"/>
</dbReference>
<evidence type="ECO:0000313" key="11">
    <source>
        <dbReference type="EMBL" id="RGQ44278.1"/>
    </source>
</evidence>
<gene>
    <name evidence="11" type="ORF">DWY99_01160</name>
</gene>
<evidence type="ECO:0000256" key="3">
    <source>
        <dbReference type="ARBA" id="ARBA00022692"/>
    </source>
</evidence>
<dbReference type="InterPro" id="IPR003593">
    <property type="entry name" value="AAA+_ATPase"/>
</dbReference>
<proteinExistence type="predicted"/>
<evidence type="ECO:0000256" key="7">
    <source>
        <dbReference type="ARBA" id="ARBA00023136"/>
    </source>
</evidence>
<dbReference type="InterPro" id="IPR011527">
    <property type="entry name" value="ABC1_TM_dom"/>
</dbReference>
<dbReference type="Proteomes" id="UP000284751">
    <property type="component" value="Unassembled WGS sequence"/>
</dbReference>
<evidence type="ECO:0000256" key="5">
    <source>
        <dbReference type="ARBA" id="ARBA00022840"/>
    </source>
</evidence>
<dbReference type="GO" id="GO:0015421">
    <property type="term" value="F:ABC-type oligopeptide transporter activity"/>
    <property type="evidence" value="ECO:0007669"/>
    <property type="project" value="TreeGrafter"/>
</dbReference>
<dbReference type="SUPFAM" id="SSF52540">
    <property type="entry name" value="P-loop containing nucleoside triphosphate hydrolases"/>
    <property type="match status" value="1"/>
</dbReference>
<evidence type="ECO:0000259" key="10">
    <source>
        <dbReference type="PROSITE" id="PS50929"/>
    </source>
</evidence>
<dbReference type="PROSITE" id="PS00211">
    <property type="entry name" value="ABC_TRANSPORTER_1"/>
    <property type="match status" value="1"/>
</dbReference>
<dbReference type="SMART" id="SM00382">
    <property type="entry name" value="AAA"/>
    <property type="match status" value="1"/>
</dbReference>
<dbReference type="AlphaFoldDB" id="A0A412B0W6"/>
<dbReference type="InterPro" id="IPR003439">
    <property type="entry name" value="ABC_transporter-like_ATP-bd"/>
</dbReference>
<feature type="transmembrane region" description="Helical" evidence="8">
    <location>
        <begin position="88"/>
        <end position="115"/>
    </location>
</feature>
<organism evidence="11 12">
    <name type="scientific">[Clostridium] leptum</name>
    <dbReference type="NCBI Taxonomy" id="1535"/>
    <lineage>
        <taxon>Bacteria</taxon>
        <taxon>Bacillati</taxon>
        <taxon>Bacillota</taxon>
        <taxon>Clostridia</taxon>
        <taxon>Eubacteriales</taxon>
        <taxon>Oscillospiraceae</taxon>
        <taxon>Oscillospiraceae incertae sedis</taxon>
    </lineage>
</organism>
<dbReference type="PROSITE" id="PS50929">
    <property type="entry name" value="ABC_TM1F"/>
    <property type="match status" value="1"/>
</dbReference>
<evidence type="ECO:0000259" key="9">
    <source>
        <dbReference type="PROSITE" id="PS50893"/>
    </source>
</evidence>
<dbReference type="InterPro" id="IPR036640">
    <property type="entry name" value="ABC1_TM_sf"/>
</dbReference>
<evidence type="ECO:0000256" key="2">
    <source>
        <dbReference type="ARBA" id="ARBA00022448"/>
    </source>
</evidence>
<dbReference type="InterPro" id="IPR039421">
    <property type="entry name" value="Type_1_exporter"/>
</dbReference>
<protein>
    <submittedName>
        <fullName evidence="11">ABC transporter ATP-binding protein</fullName>
    </submittedName>
</protein>
<feature type="domain" description="ABC transmembrane type-1" evidence="10">
    <location>
        <begin position="45"/>
        <end position="342"/>
    </location>
</feature>
<evidence type="ECO:0000256" key="6">
    <source>
        <dbReference type="ARBA" id="ARBA00022989"/>
    </source>
</evidence>
<dbReference type="PROSITE" id="PS50893">
    <property type="entry name" value="ABC_TRANSPORTER_2"/>
    <property type="match status" value="1"/>
</dbReference>
<dbReference type="Pfam" id="PF00005">
    <property type="entry name" value="ABC_tran"/>
    <property type="match status" value="1"/>
</dbReference>
<dbReference type="SUPFAM" id="SSF90123">
    <property type="entry name" value="ABC transporter transmembrane region"/>
    <property type="match status" value="1"/>
</dbReference>
<evidence type="ECO:0000313" key="12">
    <source>
        <dbReference type="Proteomes" id="UP000284751"/>
    </source>
</evidence>
<keyword evidence="5 11" id="KW-0067">ATP-binding</keyword>
<feature type="transmembrane region" description="Helical" evidence="8">
    <location>
        <begin position="192"/>
        <end position="209"/>
    </location>
</feature>
<evidence type="ECO:0000256" key="4">
    <source>
        <dbReference type="ARBA" id="ARBA00022741"/>
    </source>
</evidence>
<feature type="domain" description="ABC transporter" evidence="9">
    <location>
        <begin position="408"/>
        <end position="642"/>
    </location>
</feature>
<dbReference type="Gene3D" id="1.20.1560.10">
    <property type="entry name" value="ABC transporter type 1, transmembrane domain"/>
    <property type="match status" value="1"/>
</dbReference>
<reference evidence="11 12" key="1">
    <citation type="submission" date="2018-08" db="EMBL/GenBank/DDBJ databases">
        <title>A genome reference for cultivated species of the human gut microbiota.</title>
        <authorList>
            <person name="Zou Y."/>
            <person name="Xue W."/>
            <person name="Luo G."/>
        </authorList>
    </citation>
    <scope>NUCLEOTIDE SEQUENCE [LARGE SCALE GENOMIC DNA]</scope>
    <source>
        <strain evidence="11 12">AF28-26</strain>
    </source>
</reference>
<dbReference type="Gene3D" id="3.40.50.300">
    <property type="entry name" value="P-loop containing nucleotide triphosphate hydrolases"/>
    <property type="match status" value="1"/>
</dbReference>
<feature type="transmembrane region" description="Helical" evidence="8">
    <location>
        <begin position="277"/>
        <end position="298"/>
    </location>
</feature>
<dbReference type="InterPro" id="IPR017871">
    <property type="entry name" value="ABC_transporter-like_CS"/>
</dbReference>
<comment type="caution">
    <text evidence="11">The sequence shown here is derived from an EMBL/GenBank/DDBJ whole genome shotgun (WGS) entry which is preliminary data.</text>
</comment>
<dbReference type="Pfam" id="PF00664">
    <property type="entry name" value="ABC_membrane"/>
    <property type="match status" value="1"/>
</dbReference>
<dbReference type="CDD" id="cd18547">
    <property type="entry name" value="ABC_6TM_Tm288_like"/>
    <property type="match status" value="1"/>
</dbReference>
<keyword evidence="4" id="KW-0547">Nucleotide-binding</keyword>
<accession>A0A412B0W6</accession>
<keyword evidence="6 8" id="KW-1133">Transmembrane helix</keyword>
<dbReference type="GO" id="GO:0016887">
    <property type="term" value="F:ATP hydrolysis activity"/>
    <property type="evidence" value="ECO:0007669"/>
    <property type="project" value="InterPro"/>
</dbReference>
<sequence length="647" mass="71666">MKFIGKFIPLRIRRVIKMRKQEKSQGTVKRLIKTMFGFYPRMLPVTLVCIVFSALISSIPAIFMQNVIALIETSWQSGDWNAVGGQILSLVGILAAFYVIALAATTVFTQLMAIITQGALKKLREKMFNTMQGLPIKYFDQNNHGDIMSHYTNDIDTLRQMISQSFPQLLTTVITSLTVFCIMIYYSVWLALVVVAGVAVMLLITKKIGGSSARHFIQQQQALGKEEGFIEEMINGQKVVKVFCHEEESKADFDKINDLLFTESETANKYANTLGPILNNIGNVLYVVVALAGGLLLLSGVPNLSISGLSLSISVVVPFLNMTKQFSGGIGQVSHQINAVVMGIAGAERIFALLDQQPETDSGYVTLTQVKEENGMLVETKERTHMWVWKHPHQADGTVTYTRLTGDVQMIDVDFGYEKNKIVLHNITLYAEPGQKVAFVGATGAGKTTITNLLNRFYDIADGKIRYDGININKIKKSDLRRAIGIVLQDTNLFTGTVLDNIRYGRLDASDEDCISAAERVGADDFISRLPEGYHTLLTGNGANLSQGQRQLLAIARAAVADPPVMILDEATSSIDTRTEAIVQRGMDALMKGRTVFVIAHRLSTVKNSDMIMVLEHGRIIERGTHEELIEEKGKYYQLYTGAFELE</sequence>
<dbReference type="InterPro" id="IPR027417">
    <property type="entry name" value="P-loop_NTPase"/>
</dbReference>
<keyword evidence="3 8" id="KW-0812">Transmembrane</keyword>